<dbReference type="RefSeq" id="WP_207795285.1">
    <property type="nucleotide sequence ID" value="NZ_PPPD01000001.1"/>
</dbReference>
<gene>
    <name evidence="1" type="ORF">CVO96_07345</name>
</gene>
<evidence type="ECO:0000313" key="1">
    <source>
        <dbReference type="EMBL" id="PNY81220.1"/>
    </source>
</evidence>
<comment type="caution">
    <text evidence="1">The sequence shown here is derived from an EMBL/GenBank/DDBJ whole genome shotgun (WGS) entry which is preliminary data.</text>
</comment>
<evidence type="ECO:0000313" key="2">
    <source>
        <dbReference type="Proteomes" id="UP000236379"/>
    </source>
</evidence>
<name>A0A2K3UXG2_9DEIO</name>
<dbReference type="Proteomes" id="UP000236379">
    <property type="component" value="Unassembled WGS sequence"/>
</dbReference>
<accession>A0A2K3UXG2</accession>
<sequence>MSRVGDLTWSLPFQLVHRAEFMPAGHSLPPLGSHEPPLGPLLNQWTWRQGVLSMAGASEFTSLKVCHAPK</sequence>
<proteinExistence type="predicted"/>
<organism evidence="1 2">
    <name type="scientific">Deinococcus koreensis</name>
    <dbReference type="NCBI Taxonomy" id="2054903"/>
    <lineage>
        <taxon>Bacteria</taxon>
        <taxon>Thermotogati</taxon>
        <taxon>Deinococcota</taxon>
        <taxon>Deinococci</taxon>
        <taxon>Deinococcales</taxon>
        <taxon>Deinococcaceae</taxon>
        <taxon>Deinococcus</taxon>
    </lineage>
</organism>
<protein>
    <submittedName>
        <fullName evidence="1">Uncharacterized protein</fullName>
    </submittedName>
</protein>
<reference evidence="1 2" key="1">
    <citation type="submission" date="2018-01" db="EMBL/GenBank/DDBJ databases">
        <title>Deinococcus koreensis sp. nov., a radiation-resistant bacterium isolated from river water.</title>
        <authorList>
            <person name="Choi A."/>
        </authorList>
    </citation>
    <scope>NUCLEOTIDE SEQUENCE [LARGE SCALE GENOMIC DNA]</scope>
    <source>
        <strain evidence="1 2">SJW1-2</strain>
    </source>
</reference>
<keyword evidence="2" id="KW-1185">Reference proteome</keyword>
<dbReference type="EMBL" id="PPPD01000001">
    <property type="protein sequence ID" value="PNY81220.1"/>
    <property type="molecule type" value="Genomic_DNA"/>
</dbReference>
<dbReference type="AlphaFoldDB" id="A0A2K3UXG2"/>